<evidence type="ECO:0000313" key="3">
    <source>
        <dbReference type="Proteomes" id="UP000024635"/>
    </source>
</evidence>
<comment type="caution">
    <text evidence="2">The sequence shown here is derived from an EMBL/GenBank/DDBJ whole genome shotgun (WGS) entry which is preliminary data.</text>
</comment>
<accession>A0A016TFF4</accession>
<feature type="chain" id="PRO_5001491016" description="Secreted protein" evidence="1">
    <location>
        <begin position="22"/>
        <end position="72"/>
    </location>
</feature>
<keyword evidence="1" id="KW-0732">Signal</keyword>
<evidence type="ECO:0008006" key="4">
    <source>
        <dbReference type="Google" id="ProtNLM"/>
    </source>
</evidence>
<evidence type="ECO:0000256" key="1">
    <source>
        <dbReference type="SAM" id="SignalP"/>
    </source>
</evidence>
<feature type="signal peptide" evidence="1">
    <location>
        <begin position="1"/>
        <end position="21"/>
    </location>
</feature>
<proteinExistence type="predicted"/>
<gene>
    <name evidence="2" type="primary">Acey_s0105.g3686</name>
    <name evidence="2" type="ORF">Y032_0105g3686</name>
</gene>
<dbReference type="EMBL" id="JARK01001441">
    <property type="protein sequence ID" value="EYC01679.1"/>
    <property type="molecule type" value="Genomic_DNA"/>
</dbReference>
<keyword evidence="3" id="KW-1185">Reference proteome</keyword>
<reference evidence="3" key="1">
    <citation type="journal article" date="2015" name="Nat. Genet.">
        <title>The genome and transcriptome of the zoonotic hookworm Ancylostoma ceylanicum identify infection-specific gene families.</title>
        <authorList>
            <person name="Schwarz E.M."/>
            <person name="Hu Y."/>
            <person name="Antoshechkin I."/>
            <person name="Miller M.M."/>
            <person name="Sternberg P.W."/>
            <person name="Aroian R.V."/>
        </authorList>
    </citation>
    <scope>NUCLEOTIDE SEQUENCE</scope>
    <source>
        <strain evidence="3">HY135</strain>
    </source>
</reference>
<organism evidence="2 3">
    <name type="scientific">Ancylostoma ceylanicum</name>
    <dbReference type="NCBI Taxonomy" id="53326"/>
    <lineage>
        <taxon>Eukaryota</taxon>
        <taxon>Metazoa</taxon>
        <taxon>Ecdysozoa</taxon>
        <taxon>Nematoda</taxon>
        <taxon>Chromadorea</taxon>
        <taxon>Rhabditida</taxon>
        <taxon>Rhabditina</taxon>
        <taxon>Rhabditomorpha</taxon>
        <taxon>Strongyloidea</taxon>
        <taxon>Ancylostomatidae</taxon>
        <taxon>Ancylostomatinae</taxon>
        <taxon>Ancylostoma</taxon>
    </lineage>
</organism>
<protein>
    <recommendedName>
        <fullName evidence="4">Secreted protein</fullName>
    </recommendedName>
</protein>
<name>A0A016TFF4_9BILA</name>
<sequence length="72" mass="7724">MHRALSTSAALAASPLASVIADSCEPGQLVVSRGESVRVLARRGPIARCCRVHRRRDVVSTGIVPLHNLLIR</sequence>
<dbReference type="AlphaFoldDB" id="A0A016TFF4"/>
<evidence type="ECO:0000313" key="2">
    <source>
        <dbReference type="EMBL" id="EYC01679.1"/>
    </source>
</evidence>
<dbReference type="Proteomes" id="UP000024635">
    <property type="component" value="Unassembled WGS sequence"/>
</dbReference>